<protein>
    <submittedName>
        <fullName evidence="1">Uncharacterized protein</fullName>
    </submittedName>
</protein>
<evidence type="ECO:0000313" key="1">
    <source>
        <dbReference type="EMBL" id="KAF5362530.1"/>
    </source>
</evidence>
<organism evidence="1 2">
    <name type="scientific">Leucocoprinus leucothites</name>
    <dbReference type="NCBI Taxonomy" id="201217"/>
    <lineage>
        <taxon>Eukaryota</taxon>
        <taxon>Fungi</taxon>
        <taxon>Dikarya</taxon>
        <taxon>Basidiomycota</taxon>
        <taxon>Agaricomycotina</taxon>
        <taxon>Agaricomycetes</taxon>
        <taxon>Agaricomycetidae</taxon>
        <taxon>Agaricales</taxon>
        <taxon>Agaricineae</taxon>
        <taxon>Agaricaceae</taxon>
        <taxon>Leucocoprinus</taxon>
    </lineage>
</organism>
<dbReference type="Proteomes" id="UP000559027">
    <property type="component" value="Unassembled WGS sequence"/>
</dbReference>
<sequence length="387" mass="43159">MLTRTTSAVLPRGRNSLTLRVRGRSIGTQSKFKIGSLKPRFPLEIIETIVGFVLLLHPFPKSGFLAIRSFTQGSKMLREISLRLYFRDVLLDDRALFVKVWDYLSTENAVFGGSNSFGWVRSLIGPSHIVASSAIKNIGSFVNLKTLELSFASEGSSTQDSVIHRLLDSFLHSPSRNILEKLALTEVPHVDAKLLESLSGMFPRLESLELGSTKRIESDCCIVCMEDSLVDIRHSPIPDYYANAEKLATSFARSLAPMSRLKHLYLGLLLSDAYALEDHLTHSDEAKGGRGVVTSFSSCLTCDRLREETQRREWLVSLSLSRALPSLDTIRWDTLFTSLARGRTESDEDGFYYASDDGFLQVPSAVTFLIHRHTGSGEVRTMIPVHS</sequence>
<evidence type="ECO:0000313" key="2">
    <source>
        <dbReference type="Proteomes" id="UP000559027"/>
    </source>
</evidence>
<comment type="caution">
    <text evidence="1">The sequence shown here is derived from an EMBL/GenBank/DDBJ whole genome shotgun (WGS) entry which is preliminary data.</text>
</comment>
<gene>
    <name evidence="1" type="ORF">D9756_002655</name>
</gene>
<dbReference type="EMBL" id="JAACJO010000002">
    <property type="protein sequence ID" value="KAF5362530.1"/>
    <property type="molecule type" value="Genomic_DNA"/>
</dbReference>
<keyword evidence="2" id="KW-1185">Reference proteome</keyword>
<dbReference type="AlphaFoldDB" id="A0A8H5GD54"/>
<dbReference type="OrthoDB" id="3159295at2759"/>
<reference evidence="1 2" key="1">
    <citation type="journal article" date="2020" name="ISME J.">
        <title>Uncovering the hidden diversity of litter-decomposition mechanisms in mushroom-forming fungi.</title>
        <authorList>
            <person name="Floudas D."/>
            <person name="Bentzer J."/>
            <person name="Ahren D."/>
            <person name="Johansson T."/>
            <person name="Persson P."/>
            <person name="Tunlid A."/>
        </authorList>
    </citation>
    <scope>NUCLEOTIDE SEQUENCE [LARGE SCALE GENOMIC DNA]</scope>
    <source>
        <strain evidence="1 2">CBS 146.42</strain>
    </source>
</reference>
<accession>A0A8H5GD54</accession>
<name>A0A8H5GD54_9AGAR</name>
<proteinExistence type="predicted"/>